<comment type="caution">
    <text evidence="1">The sequence shown here is derived from an EMBL/GenBank/DDBJ whole genome shotgun (WGS) entry which is preliminary data.</text>
</comment>
<name>A0ABX1TI03_9GAMM</name>
<proteinExistence type="predicted"/>
<evidence type="ECO:0000313" key="1">
    <source>
        <dbReference type="EMBL" id="NMQ18997.1"/>
    </source>
</evidence>
<evidence type="ECO:0000313" key="2">
    <source>
        <dbReference type="Proteomes" id="UP000760480"/>
    </source>
</evidence>
<dbReference type="RefSeq" id="WP_169248261.1">
    <property type="nucleotide sequence ID" value="NZ_SPMZ01000019.1"/>
</dbReference>
<dbReference type="EMBL" id="SPMZ01000019">
    <property type="protein sequence ID" value="NMQ18997.1"/>
    <property type="molecule type" value="Genomic_DNA"/>
</dbReference>
<dbReference type="Proteomes" id="UP000760480">
    <property type="component" value="Unassembled WGS sequence"/>
</dbReference>
<sequence>MNELSAVPVAGGERRESTLPPIIINTTPAAPPVWRRSRFWLGLLLGLVLAWGGPHLWRQAPPLDTALVHADRTEVVTPVERQVPAKVALAYQNQNGELVRVLADAEQYSTFVREHAASLERSRQQLRQQAQARFESGMDAIFQDLRQRVPAFADWYYGYGTNYQLLWEALTSAVRHLGDGDVKERVVADLERVLQQHYELLVLQPEITDPRLQQLYRDTLEQARQSYLRELATMQADFQVFVARHTTHLDPGQPAATELRLDWPAQLHKVRIASDANSTLGAFRGITLTTLGAAAGKVLGSQVGAAIAARLSLPFVERALLLVTGGTAGGASGSLGGPLGAAAGVVIGAGAGLTVDWLIQEGIELLARDNFEAEIQAALASTQGEWQGKLLPPLLGAVDAWVDDTIQLLPQFKP</sequence>
<organism evidence="1 2">
    <name type="scientific">Candidatus Competibacter phosphatis</name>
    <dbReference type="NCBI Taxonomy" id="221280"/>
    <lineage>
        <taxon>Bacteria</taxon>
        <taxon>Pseudomonadati</taxon>
        <taxon>Pseudomonadota</taxon>
        <taxon>Gammaproteobacteria</taxon>
        <taxon>Candidatus Competibacteraceae</taxon>
        <taxon>Candidatus Competibacter</taxon>
    </lineage>
</organism>
<keyword evidence="2" id="KW-1185">Reference proteome</keyword>
<accession>A0ABX1TI03</accession>
<protein>
    <recommendedName>
        <fullName evidence="3">DUF456 domain-containing protein</fullName>
    </recommendedName>
</protein>
<reference evidence="1 2" key="1">
    <citation type="submission" date="2019-03" db="EMBL/GenBank/DDBJ databases">
        <title>Metabolic reconstructions from genomes of highly enriched 'Candidatus Accumulibacter' and 'Candidatus Competibacter' bioreactor populations.</title>
        <authorList>
            <person name="Annavajhala M.K."/>
            <person name="Welles L."/>
            <person name="Abbas B."/>
            <person name="Sorokin D."/>
            <person name="Park H."/>
            <person name="Van Loosdrecht M."/>
            <person name="Chandran K."/>
        </authorList>
    </citation>
    <scope>NUCLEOTIDE SEQUENCE [LARGE SCALE GENOMIC DNA]</scope>
    <source>
        <strain evidence="1 2">SBR_G</strain>
    </source>
</reference>
<gene>
    <name evidence="1" type="ORF">E4P82_07110</name>
</gene>
<evidence type="ECO:0008006" key="3">
    <source>
        <dbReference type="Google" id="ProtNLM"/>
    </source>
</evidence>